<dbReference type="OrthoDB" id="5600212at2759"/>
<evidence type="ECO:0000313" key="2">
    <source>
        <dbReference type="Proteomes" id="UP000070544"/>
    </source>
</evidence>
<accession>A0A139A4B9</accession>
<sequence length="100" mass="11452">MAAMDEIMGLVAPGAFKRDPVPDRSNHKPRDVIDDILENLEITVSAFRNEVRKTNTRMRHYTPTTVASSCTLRQRTPPVQPPSVIEEEHLIRCRLLMKQN</sequence>
<dbReference type="AlphaFoldDB" id="A0A139A4B9"/>
<dbReference type="Proteomes" id="UP000070544">
    <property type="component" value="Unassembled WGS sequence"/>
</dbReference>
<name>A0A139A4B9_GONPJ</name>
<evidence type="ECO:0000313" key="1">
    <source>
        <dbReference type="EMBL" id="KXS11438.1"/>
    </source>
</evidence>
<organism evidence="1 2">
    <name type="scientific">Gonapodya prolifera (strain JEL478)</name>
    <name type="common">Monoblepharis prolifera</name>
    <dbReference type="NCBI Taxonomy" id="1344416"/>
    <lineage>
        <taxon>Eukaryota</taxon>
        <taxon>Fungi</taxon>
        <taxon>Fungi incertae sedis</taxon>
        <taxon>Chytridiomycota</taxon>
        <taxon>Chytridiomycota incertae sedis</taxon>
        <taxon>Monoblepharidomycetes</taxon>
        <taxon>Monoblepharidales</taxon>
        <taxon>Gonapodyaceae</taxon>
        <taxon>Gonapodya</taxon>
    </lineage>
</organism>
<dbReference type="EMBL" id="KQ965802">
    <property type="protein sequence ID" value="KXS11438.1"/>
    <property type="molecule type" value="Genomic_DNA"/>
</dbReference>
<gene>
    <name evidence="1" type="ORF">M427DRAFT_60674</name>
</gene>
<protein>
    <submittedName>
        <fullName evidence="1">Uncharacterized protein</fullName>
    </submittedName>
</protein>
<keyword evidence="2" id="KW-1185">Reference proteome</keyword>
<proteinExistence type="predicted"/>
<reference evidence="1 2" key="1">
    <citation type="journal article" date="2015" name="Genome Biol. Evol.">
        <title>Phylogenomic analyses indicate that early fungi evolved digesting cell walls of algal ancestors of land plants.</title>
        <authorList>
            <person name="Chang Y."/>
            <person name="Wang S."/>
            <person name="Sekimoto S."/>
            <person name="Aerts A.L."/>
            <person name="Choi C."/>
            <person name="Clum A."/>
            <person name="LaButti K.M."/>
            <person name="Lindquist E.A."/>
            <person name="Yee Ngan C."/>
            <person name="Ohm R.A."/>
            <person name="Salamov A.A."/>
            <person name="Grigoriev I.V."/>
            <person name="Spatafora J.W."/>
            <person name="Berbee M.L."/>
        </authorList>
    </citation>
    <scope>NUCLEOTIDE SEQUENCE [LARGE SCALE GENOMIC DNA]</scope>
    <source>
        <strain evidence="1 2">JEL478</strain>
    </source>
</reference>